<dbReference type="Pfam" id="PF00563">
    <property type="entry name" value="EAL"/>
    <property type="match status" value="1"/>
</dbReference>
<dbReference type="InterPro" id="IPR013976">
    <property type="entry name" value="HDOD"/>
</dbReference>
<dbReference type="PIRSF" id="PIRSF003180">
    <property type="entry name" value="DiGMPpdiest_YuxH"/>
    <property type="match status" value="1"/>
</dbReference>
<feature type="region of interest" description="Disordered" evidence="1">
    <location>
        <begin position="56"/>
        <end position="80"/>
    </location>
</feature>
<name>A0ABV9LXG3_9ALTE</name>
<accession>A0ABV9LXG3</accession>
<evidence type="ECO:0000313" key="4">
    <source>
        <dbReference type="Proteomes" id="UP001595897"/>
    </source>
</evidence>
<dbReference type="SUPFAM" id="SSF141868">
    <property type="entry name" value="EAL domain-like"/>
    <property type="match status" value="1"/>
</dbReference>
<dbReference type="RefSeq" id="WP_382408818.1">
    <property type="nucleotide sequence ID" value="NZ_JBHSGU010000005.1"/>
</dbReference>
<evidence type="ECO:0000313" key="3">
    <source>
        <dbReference type="EMBL" id="MFC4700879.1"/>
    </source>
</evidence>
<dbReference type="Gene3D" id="1.10.3210.10">
    <property type="entry name" value="Hypothetical protein af1432"/>
    <property type="match status" value="1"/>
</dbReference>
<protein>
    <submittedName>
        <fullName evidence="3">EAL and HDOD domain-containing protein</fullName>
    </submittedName>
</protein>
<dbReference type="Proteomes" id="UP001595897">
    <property type="component" value="Unassembled WGS sequence"/>
</dbReference>
<organism evidence="3 4">
    <name type="scientific">Glaciecola siphonariae</name>
    <dbReference type="NCBI Taxonomy" id="521012"/>
    <lineage>
        <taxon>Bacteria</taxon>
        <taxon>Pseudomonadati</taxon>
        <taxon>Pseudomonadota</taxon>
        <taxon>Gammaproteobacteria</taxon>
        <taxon>Alteromonadales</taxon>
        <taxon>Alteromonadaceae</taxon>
        <taxon>Glaciecola</taxon>
    </lineage>
</organism>
<dbReference type="InterPro" id="IPR014408">
    <property type="entry name" value="dGMP_Pdiesterase_EAL/HD-GYP"/>
</dbReference>
<dbReference type="PANTHER" id="PTHR33525">
    <property type="match status" value="1"/>
</dbReference>
<sequence length="445" mass="50366">MGRRHEVNFVGRQRLVIVFAREPIFDLQQRLFAYQLVFRDGEQGALPEDFSTAHIDTEGNTELISNTEKREQARDADTPSAGSIGLNELLSGFTSVVSVSKHSIEQGLPEDFTPQDTILEIDNFDESDLDFISTLKSLRSAGFRIALHNRQSLSLVSLTLADYLKIDTNKISLKEFERLRLTAAEHNIQTIATKISDADQYRRCVNAGFHYFQGYFFLRRAHNNSDDLPANKLSLLQLLAQTADDSIDMDAIRTTFEHDATLSYLLMRFINNPLINKSHKITSIKHALTYLGEVMLRKFAAIISIAQLNQDNVNELLQVSLVRAKYCEILQGDSDNKQDAMSAFMTGLFSLIDVILDRDMESLLTQIQISSDIQQALVAREGRFFPMIGSIRALESSSWLQFKAFAKDLSLEEETLQSYYVEAVKWNNALQQGDSDMFPRAKPKG</sequence>
<dbReference type="Gene3D" id="3.20.20.450">
    <property type="entry name" value="EAL domain"/>
    <property type="match status" value="1"/>
</dbReference>
<comment type="caution">
    <text evidence="3">The sequence shown here is derived from an EMBL/GenBank/DDBJ whole genome shotgun (WGS) entry which is preliminary data.</text>
</comment>
<feature type="compositionally biased region" description="Basic and acidic residues" evidence="1">
    <location>
        <begin position="67"/>
        <end position="77"/>
    </location>
</feature>
<keyword evidence="4" id="KW-1185">Reference proteome</keyword>
<dbReference type="PROSITE" id="PS51833">
    <property type="entry name" value="HDOD"/>
    <property type="match status" value="1"/>
</dbReference>
<feature type="domain" description="HDOD" evidence="2">
    <location>
        <begin position="228"/>
        <end position="415"/>
    </location>
</feature>
<reference evidence="4" key="1">
    <citation type="journal article" date="2019" name="Int. J. Syst. Evol. Microbiol.">
        <title>The Global Catalogue of Microorganisms (GCM) 10K type strain sequencing project: providing services to taxonomists for standard genome sequencing and annotation.</title>
        <authorList>
            <consortium name="The Broad Institute Genomics Platform"/>
            <consortium name="The Broad Institute Genome Sequencing Center for Infectious Disease"/>
            <person name="Wu L."/>
            <person name="Ma J."/>
        </authorList>
    </citation>
    <scope>NUCLEOTIDE SEQUENCE [LARGE SCALE GENOMIC DNA]</scope>
    <source>
        <strain evidence="4">KACC 12507</strain>
    </source>
</reference>
<evidence type="ECO:0000259" key="2">
    <source>
        <dbReference type="PROSITE" id="PS51833"/>
    </source>
</evidence>
<dbReference type="InterPro" id="IPR035919">
    <property type="entry name" value="EAL_sf"/>
</dbReference>
<dbReference type="EMBL" id="JBHSGU010000005">
    <property type="protein sequence ID" value="MFC4700879.1"/>
    <property type="molecule type" value="Genomic_DNA"/>
</dbReference>
<dbReference type="SUPFAM" id="SSF109604">
    <property type="entry name" value="HD-domain/PDEase-like"/>
    <property type="match status" value="1"/>
</dbReference>
<evidence type="ECO:0000256" key="1">
    <source>
        <dbReference type="SAM" id="MobiDB-lite"/>
    </source>
</evidence>
<gene>
    <name evidence="3" type="ORF">ACFO4O_11965</name>
</gene>
<proteinExistence type="predicted"/>
<dbReference type="Pfam" id="PF08668">
    <property type="entry name" value="HDOD"/>
    <property type="match status" value="1"/>
</dbReference>
<dbReference type="InterPro" id="IPR052340">
    <property type="entry name" value="RNase_Y/CdgJ"/>
</dbReference>
<dbReference type="PANTHER" id="PTHR33525:SF4">
    <property type="entry name" value="CYCLIC DI-GMP PHOSPHODIESTERASE CDGJ"/>
    <property type="match status" value="1"/>
</dbReference>
<dbReference type="InterPro" id="IPR001633">
    <property type="entry name" value="EAL_dom"/>
</dbReference>